<gene>
    <name evidence="1" type="ORF">F7N46_22500</name>
</gene>
<dbReference type="InterPro" id="IPR036937">
    <property type="entry name" value="Adhesion_dom_fimbrial_sf"/>
</dbReference>
<dbReference type="InterPro" id="IPR008966">
    <property type="entry name" value="Adhesion_dom_sf"/>
</dbReference>
<dbReference type="SUPFAM" id="SSF49401">
    <property type="entry name" value="Bacterial adhesins"/>
    <property type="match status" value="1"/>
</dbReference>
<dbReference type="GO" id="GO:0007155">
    <property type="term" value="P:cell adhesion"/>
    <property type="evidence" value="ECO:0007669"/>
    <property type="project" value="InterPro"/>
</dbReference>
<evidence type="ECO:0000313" key="1">
    <source>
        <dbReference type="EMBL" id="EFE8675846.1"/>
    </source>
</evidence>
<dbReference type="RefSeq" id="WP_143357550.1">
    <property type="nucleotide sequence ID" value="NZ_JADAPJ010000051.1"/>
</dbReference>
<evidence type="ECO:0000313" key="2">
    <source>
        <dbReference type="Proteomes" id="UP000533482"/>
    </source>
</evidence>
<sequence length="186" mass="20971">MKRILPSVITYLYCSFVQANTLISEPGMPLKSVSAIPEGHNSGHAKFIGHVVASPCSLSMSNPYQSVNFSSQTIPSEREVGVHLNLHGCELTVTGNSAHHNTKTSNMMFDGLHENHYFIALDDDDYIKFQLKDENGNVVNSSRHITTRPSYTDGERLNYKLHLLQEGKDLRNKNYHSTLRFTITYQ</sequence>
<dbReference type="Proteomes" id="UP000533482">
    <property type="component" value="Unassembled WGS sequence"/>
</dbReference>
<dbReference type="AlphaFoldDB" id="A0A8S7MZS0"/>
<dbReference type="Gene3D" id="2.60.40.1090">
    <property type="entry name" value="Fimbrial-type adhesion domain"/>
    <property type="match status" value="1"/>
</dbReference>
<proteinExistence type="predicted"/>
<dbReference type="GO" id="GO:0009289">
    <property type="term" value="C:pilus"/>
    <property type="evidence" value="ECO:0007669"/>
    <property type="project" value="InterPro"/>
</dbReference>
<accession>A0A8S7MZS0</accession>
<comment type="caution">
    <text evidence="1">The sequence shown here is derived from an EMBL/GenBank/DDBJ whole genome shotgun (WGS) entry which is preliminary data.</text>
</comment>
<protein>
    <recommendedName>
        <fullName evidence="3">Type 1 fimbrial protein</fullName>
    </recommendedName>
</protein>
<name>A0A8S7MZS0_ECOLX</name>
<evidence type="ECO:0008006" key="3">
    <source>
        <dbReference type="Google" id="ProtNLM"/>
    </source>
</evidence>
<dbReference type="EMBL" id="AASOHJ010000043">
    <property type="protein sequence ID" value="EFE8675846.1"/>
    <property type="molecule type" value="Genomic_DNA"/>
</dbReference>
<organism evidence="1 2">
    <name type="scientific">Escherichia coli</name>
    <dbReference type="NCBI Taxonomy" id="562"/>
    <lineage>
        <taxon>Bacteria</taxon>
        <taxon>Pseudomonadati</taxon>
        <taxon>Pseudomonadota</taxon>
        <taxon>Gammaproteobacteria</taxon>
        <taxon>Enterobacterales</taxon>
        <taxon>Enterobacteriaceae</taxon>
        <taxon>Escherichia</taxon>
    </lineage>
</organism>
<reference evidence="1 2" key="1">
    <citation type="submission" date="2019-09" db="EMBL/GenBank/DDBJ databases">
        <authorList>
            <consortium name="NARMS: The National Antimicrobial Resistance Monitoring System"/>
        </authorList>
    </citation>
    <scope>NUCLEOTIDE SEQUENCE [LARGE SCALE GENOMIC DNA]</scope>
    <source>
        <strain evidence="1 2">FSIS11923834</strain>
    </source>
</reference>